<accession>A0A426YSD6</accession>
<dbReference type="AlphaFoldDB" id="A0A426YSD6"/>
<comment type="caution">
    <text evidence="1">The sequence shown here is derived from an EMBL/GenBank/DDBJ whole genome shotgun (WGS) entry which is preliminary data.</text>
</comment>
<sequence length="74" mass="8450">MYCLFCSLVKHSCINPKSLAFGYLDEKPIDIGLMKFLGLCPLALSWYFEIAFAFSTSLAPFYDQCSPPMRARDR</sequence>
<proteinExistence type="predicted"/>
<gene>
    <name evidence="1" type="ORF">B296_00017552</name>
</gene>
<name>A0A426YSD6_ENSVE</name>
<protein>
    <submittedName>
        <fullName evidence="1">Uncharacterized protein</fullName>
    </submittedName>
</protein>
<reference evidence="1 2" key="1">
    <citation type="journal article" date="2014" name="Agronomy (Basel)">
        <title>A Draft Genome Sequence for Ensete ventricosum, the Drought-Tolerant Tree Against Hunger.</title>
        <authorList>
            <person name="Harrison J."/>
            <person name="Moore K.A."/>
            <person name="Paszkiewicz K."/>
            <person name="Jones T."/>
            <person name="Grant M."/>
            <person name="Ambacheew D."/>
            <person name="Muzemil S."/>
            <person name="Studholme D.J."/>
        </authorList>
    </citation>
    <scope>NUCLEOTIDE SEQUENCE [LARGE SCALE GENOMIC DNA]</scope>
</reference>
<dbReference type="EMBL" id="AMZH03010492">
    <property type="protein sequence ID" value="RRT54650.1"/>
    <property type="molecule type" value="Genomic_DNA"/>
</dbReference>
<organism evidence="1 2">
    <name type="scientific">Ensete ventricosum</name>
    <name type="common">Abyssinian banana</name>
    <name type="synonym">Musa ensete</name>
    <dbReference type="NCBI Taxonomy" id="4639"/>
    <lineage>
        <taxon>Eukaryota</taxon>
        <taxon>Viridiplantae</taxon>
        <taxon>Streptophyta</taxon>
        <taxon>Embryophyta</taxon>
        <taxon>Tracheophyta</taxon>
        <taxon>Spermatophyta</taxon>
        <taxon>Magnoliopsida</taxon>
        <taxon>Liliopsida</taxon>
        <taxon>Zingiberales</taxon>
        <taxon>Musaceae</taxon>
        <taxon>Ensete</taxon>
    </lineage>
</organism>
<evidence type="ECO:0000313" key="2">
    <source>
        <dbReference type="Proteomes" id="UP000287651"/>
    </source>
</evidence>
<dbReference type="Proteomes" id="UP000287651">
    <property type="component" value="Unassembled WGS sequence"/>
</dbReference>
<evidence type="ECO:0000313" key="1">
    <source>
        <dbReference type="EMBL" id="RRT54650.1"/>
    </source>
</evidence>